<dbReference type="GO" id="GO:0016787">
    <property type="term" value="F:hydrolase activity"/>
    <property type="evidence" value="ECO:0007669"/>
    <property type="project" value="UniProtKB-KW"/>
</dbReference>
<evidence type="ECO:0000313" key="8">
    <source>
        <dbReference type="EMBL" id="OLT59813.1"/>
    </source>
</evidence>
<keyword evidence="3" id="KW-0540">Nuclease</keyword>
<dbReference type="PANTHER" id="PTHR34873">
    <property type="entry name" value="SSR1766 PROTEIN"/>
    <property type="match status" value="1"/>
</dbReference>
<sequence length="70" mass="7981">MPAKAKTLEKVAKQLGFQKVRQKGSHARWKHPDGRSTTIPVHGNAEIGSWLFREILKQLGISEKEFDQLK</sequence>
<evidence type="ECO:0000256" key="1">
    <source>
        <dbReference type="ARBA" id="ARBA00006620"/>
    </source>
</evidence>
<keyword evidence="2" id="KW-1277">Toxin-antitoxin system</keyword>
<dbReference type="PANTHER" id="PTHR34873:SF3">
    <property type="entry name" value="ADDICTION MODULE TOXIN, HICA FAMILY"/>
    <property type="match status" value="1"/>
</dbReference>
<dbReference type="GO" id="GO:0004519">
    <property type="term" value="F:endonuclease activity"/>
    <property type="evidence" value="ECO:0007669"/>
    <property type="project" value="UniProtKB-KW"/>
</dbReference>
<evidence type="ECO:0000313" key="9">
    <source>
        <dbReference type="Proteomes" id="UP000186657"/>
    </source>
</evidence>
<accession>A0A1U7N1I1</accession>
<evidence type="ECO:0000256" key="3">
    <source>
        <dbReference type="ARBA" id="ARBA00022722"/>
    </source>
</evidence>
<keyword evidence="4" id="KW-0255">Endonuclease</keyword>
<evidence type="ECO:0000256" key="5">
    <source>
        <dbReference type="ARBA" id="ARBA00022801"/>
    </source>
</evidence>
<keyword evidence="5" id="KW-0378">Hydrolase</keyword>
<organism evidence="8 9">
    <name type="scientific">Moorena bouillonii PNG</name>
    <dbReference type="NCBI Taxonomy" id="568701"/>
    <lineage>
        <taxon>Bacteria</taxon>
        <taxon>Bacillati</taxon>
        <taxon>Cyanobacteriota</taxon>
        <taxon>Cyanophyceae</taxon>
        <taxon>Coleofasciculales</taxon>
        <taxon>Coleofasciculaceae</taxon>
        <taxon>Moorena</taxon>
    </lineage>
</organism>
<dbReference type="Gene3D" id="3.30.920.30">
    <property type="entry name" value="Hypothetical protein"/>
    <property type="match status" value="1"/>
</dbReference>
<evidence type="ECO:0000256" key="2">
    <source>
        <dbReference type="ARBA" id="ARBA00022649"/>
    </source>
</evidence>
<comment type="similarity">
    <text evidence="1">Belongs to the HicA mRNA interferase family.</text>
</comment>
<evidence type="ECO:0000256" key="6">
    <source>
        <dbReference type="ARBA" id="ARBA00022884"/>
    </source>
</evidence>
<dbReference type="RefSeq" id="WP_075899500.1">
    <property type="nucleotide sequence ID" value="NZ_MKZS01000001.1"/>
</dbReference>
<proteinExistence type="inferred from homology"/>
<dbReference type="InterPro" id="IPR012933">
    <property type="entry name" value="HicA_mRNA_interferase"/>
</dbReference>
<keyword evidence="6" id="KW-0694">RNA-binding</keyword>
<dbReference type="SUPFAM" id="SSF54786">
    <property type="entry name" value="YcfA/nrd intein domain"/>
    <property type="match status" value="1"/>
</dbReference>
<evidence type="ECO:0008006" key="10">
    <source>
        <dbReference type="Google" id="ProtNLM"/>
    </source>
</evidence>
<dbReference type="Proteomes" id="UP000186657">
    <property type="component" value="Unassembled WGS sequence"/>
</dbReference>
<reference evidence="8 9" key="1">
    <citation type="submission" date="2016-10" db="EMBL/GenBank/DDBJ databases">
        <title>Comparative genomics uncovers the prolific and rare metabolic potential of the cyanobacterial genus Moorea.</title>
        <authorList>
            <person name="Leao T."/>
            <person name="Castelao G."/>
            <person name="Korobeynikov A."/>
            <person name="Monroe E.A."/>
            <person name="Podell S."/>
            <person name="Glukhov E."/>
            <person name="Allen E."/>
            <person name="Gerwick W.H."/>
            <person name="Gerwick L."/>
        </authorList>
    </citation>
    <scope>NUCLEOTIDE SEQUENCE [LARGE SCALE GENOMIC DNA]</scope>
    <source>
        <strain evidence="8 9">PNG5-198</strain>
    </source>
</reference>
<dbReference type="EMBL" id="MKZS01000001">
    <property type="protein sequence ID" value="OLT59813.1"/>
    <property type="molecule type" value="Genomic_DNA"/>
</dbReference>
<dbReference type="AlphaFoldDB" id="A0A1U7N1I1"/>
<dbReference type="Pfam" id="PF07927">
    <property type="entry name" value="HicA_toxin"/>
    <property type="match status" value="1"/>
</dbReference>
<dbReference type="InterPro" id="IPR038570">
    <property type="entry name" value="HicA_sf"/>
</dbReference>
<dbReference type="GO" id="GO:0003729">
    <property type="term" value="F:mRNA binding"/>
    <property type="evidence" value="ECO:0007669"/>
    <property type="project" value="InterPro"/>
</dbReference>
<keyword evidence="9" id="KW-1185">Reference proteome</keyword>
<gene>
    <name evidence="8" type="ORF">BJP37_13050</name>
</gene>
<protein>
    <recommendedName>
        <fullName evidence="10">Addiction module toxin, HicA family</fullName>
    </recommendedName>
</protein>
<keyword evidence="7" id="KW-0346">Stress response</keyword>
<comment type="caution">
    <text evidence="8">The sequence shown here is derived from an EMBL/GenBank/DDBJ whole genome shotgun (WGS) entry which is preliminary data.</text>
</comment>
<evidence type="ECO:0000256" key="7">
    <source>
        <dbReference type="ARBA" id="ARBA00023016"/>
    </source>
</evidence>
<name>A0A1U7N1I1_9CYAN</name>
<evidence type="ECO:0000256" key="4">
    <source>
        <dbReference type="ARBA" id="ARBA00022759"/>
    </source>
</evidence>